<evidence type="ECO:0000313" key="1">
    <source>
        <dbReference type="EMBL" id="THU86624.1"/>
    </source>
</evidence>
<keyword evidence="2" id="KW-1185">Reference proteome</keyword>
<evidence type="ECO:0000313" key="2">
    <source>
        <dbReference type="Proteomes" id="UP000297245"/>
    </source>
</evidence>
<organism evidence="1 2">
    <name type="scientific">Dendrothele bispora (strain CBS 962.96)</name>
    <dbReference type="NCBI Taxonomy" id="1314807"/>
    <lineage>
        <taxon>Eukaryota</taxon>
        <taxon>Fungi</taxon>
        <taxon>Dikarya</taxon>
        <taxon>Basidiomycota</taxon>
        <taxon>Agaricomycotina</taxon>
        <taxon>Agaricomycetes</taxon>
        <taxon>Agaricomycetidae</taxon>
        <taxon>Agaricales</taxon>
        <taxon>Agaricales incertae sedis</taxon>
        <taxon>Dendrothele</taxon>
    </lineage>
</organism>
<name>A0A4S8LCN7_DENBC</name>
<dbReference type="AlphaFoldDB" id="A0A4S8LCN7"/>
<dbReference type="EMBL" id="ML179488">
    <property type="protein sequence ID" value="THU86624.1"/>
    <property type="molecule type" value="Genomic_DNA"/>
</dbReference>
<dbReference type="Proteomes" id="UP000297245">
    <property type="component" value="Unassembled WGS sequence"/>
</dbReference>
<reference evidence="1 2" key="1">
    <citation type="journal article" date="2019" name="Nat. Ecol. Evol.">
        <title>Megaphylogeny resolves global patterns of mushroom evolution.</title>
        <authorList>
            <person name="Varga T."/>
            <person name="Krizsan K."/>
            <person name="Foldi C."/>
            <person name="Dima B."/>
            <person name="Sanchez-Garcia M."/>
            <person name="Sanchez-Ramirez S."/>
            <person name="Szollosi G.J."/>
            <person name="Szarkandi J.G."/>
            <person name="Papp V."/>
            <person name="Albert L."/>
            <person name="Andreopoulos W."/>
            <person name="Angelini C."/>
            <person name="Antonin V."/>
            <person name="Barry K.W."/>
            <person name="Bougher N.L."/>
            <person name="Buchanan P."/>
            <person name="Buyck B."/>
            <person name="Bense V."/>
            <person name="Catcheside P."/>
            <person name="Chovatia M."/>
            <person name="Cooper J."/>
            <person name="Damon W."/>
            <person name="Desjardin D."/>
            <person name="Finy P."/>
            <person name="Geml J."/>
            <person name="Haridas S."/>
            <person name="Hughes K."/>
            <person name="Justo A."/>
            <person name="Karasinski D."/>
            <person name="Kautmanova I."/>
            <person name="Kiss B."/>
            <person name="Kocsube S."/>
            <person name="Kotiranta H."/>
            <person name="LaButti K.M."/>
            <person name="Lechner B.E."/>
            <person name="Liimatainen K."/>
            <person name="Lipzen A."/>
            <person name="Lukacs Z."/>
            <person name="Mihaltcheva S."/>
            <person name="Morgado L.N."/>
            <person name="Niskanen T."/>
            <person name="Noordeloos M.E."/>
            <person name="Ohm R.A."/>
            <person name="Ortiz-Santana B."/>
            <person name="Ovrebo C."/>
            <person name="Racz N."/>
            <person name="Riley R."/>
            <person name="Savchenko A."/>
            <person name="Shiryaev A."/>
            <person name="Soop K."/>
            <person name="Spirin V."/>
            <person name="Szebenyi C."/>
            <person name="Tomsovsky M."/>
            <person name="Tulloss R.E."/>
            <person name="Uehling J."/>
            <person name="Grigoriev I.V."/>
            <person name="Vagvolgyi C."/>
            <person name="Papp T."/>
            <person name="Martin F.M."/>
            <person name="Miettinen O."/>
            <person name="Hibbett D.S."/>
            <person name="Nagy L.G."/>
        </authorList>
    </citation>
    <scope>NUCLEOTIDE SEQUENCE [LARGE SCALE GENOMIC DNA]</scope>
    <source>
        <strain evidence="1 2">CBS 962.96</strain>
    </source>
</reference>
<protein>
    <submittedName>
        <fullName evidence="1">Uncharacterized protein</fullName>
    </submittedName>
</protein>
<feature type="non-terminal residue" evidence="1">
    <location>
        <position position="1"/>
    </location>
</feature>
<dbReference type="OrthoDB" id="5803672at2759"/>
<accession>A0A4S8LCN7</accession>
<proteinExistence type="predicted"/>
<sequence length="56" mass="6166">IIPPISLAAYFPKPLPSQRPQLLKGWGLFVVPTLQSQITRSIHLSVPHPLADIDTP</sequence>
<gene>
    <name evidence="1" type="ORF">K435DRAFT_922298</name>
</gene>